<dbReference type="PANTHER" id="PTHR43201:SF5">
    <property type="entry name" value="MEDIUM-CHAIN ACYL-COA LIGASE ACSF2, MITOCHONDRIAL"/>
    <property type="match status" value="1"/>
</dbReference>
<dbReference type="Proteomes" id="UP000324853">
    <property type="component" value="Unassembled WGS sequence"/>
</dbReference>
<dbReference type="Gene3D" id="3.30.300.30">
    <property type="match status" value="1"/>
</dbReference>
<dbReference type="Pfam" id="PF13193">
    <property type="entry name" value="AMP-binding_C"/>
    <property type="match status" value="1"/>
</dbReference>
<accession>A0A5S4VUC5</accession>
<dbReference type="InterPro" id="IPR045851">
    <property type="entry name" value="AMP-bd_C_sf"/>
</dbReference>
<dbReference type="RefSeq" id="WP_148756505.1">
    <property type="nucleotide sequence ID" value="NZ_VSSR01000114.1"/>
</dbReference>
<evidence type="ECO:0000313" key="6">
    <source>
        <dbReference type="Proteomes" id="UP000324853"/>
    </source>
</evidence>
<evidence type="ECO:0000256" key="2">
    <source>
        <dbReference type="ARBA" id="ARBA00022598"/>
    </source>
</evidence>
<evidence type="ECO:0000256" key="1">
    <source>
        <dbReference type="ARBA" id="ARBA00006432"/>
    </source>
</evidence>
<dbReference type="InterPro" id="IPR000873">
    <property type="entry name" value="AMP-dep_synth/lig_dom"/>
</dbReference>
<dbReference type="SUPFAM" id="SSF56801">
    <property type="entry name" value="Acetyl-CoA synthetase-like"/>
    <property type="match status" value="1"/>
</dbReference>
<evidence type="ECO:0000259" key="3">
    <source>
        <dbReference type="Pfam" id="PF00501"/>
    </source>
</evidence>
<dbReference type="InterPro" id="IPR025110">
    <property type="entry name" value="AMP-bd_C"/>
</dbReference>
<reference evidence="5 6" key="1">
    <citation type="submission" date="2019-08" db="EMBL/GenBank/DDBJ databases">
        <title>Bradyrhizobium hipponensis sp. nov., a rhizobium isolated from a Lupinus angustifolius root nodule in Tunisia.</title>
        <authorList>
            <person name="Off K."/>
            <person name="Rejili M."/>
            <person name="Mars M."/>
            <person name="Brachmann A."/>
            <person name="Marin M."/>
        </authorList>
    </citation>
    <scope>NUCLEOTIDE SEQUENCE [LARGE SCALE GENOMIC DNA]</scope>
    <source>
        <strain evidence="5 6">CTAW11</strain>
    </source>
</reference>
<dbReference type="GO" id="GO:0031956">
    <property type="term" value="F:medium-chain fatty acid-CoA ligase activity"/>
    <property type="evidence" value="ECO:0007669"/>
    <property type="project" value="TreeGrafter"/>
</dbReference>
<feature type="domain" description="AMP-dependent synthetase/ligase" evidence="3">
    <location>
        <begin position="13"/>
        <end position="343"/>
    </location>
</feature>
<keyword evidence="6" id="KW-1185">Reference proteome</keyword>
<dbReference type="Pfam" id="PF00501">
    <property type="entry name" value="AMP-binding"/>
    <property type="match status" value="1"/>
</dbReference>
<sequence length="507" mass="55803">MAENLIPLGEKLFRRAQMTPDIPAVSCSEVTLTCEQLEARANRIARALEGLGVKVGDLVTIGLPNGVEFIEASWGVWKLGATPQPVSSRLTNVELRAIVDLADPPVVIALPGMEVDRRRVTVEDLLALSDDERPLWPRVAPALKAMTSGGSTGRPKLILSNSPGLTSAAPADQGGWRIRAAETMLIPGPLYHAVPFSCALEGFINHAHVVLMPRFDPEEVLAEVERRRATWIYLVPTMMNRIWRLPEEVRGRYDVSSLKTLWHLAAPCPPWLKEAFIRWLGPEVIMELYGGTESQAWTTITGSEWLDHRGSVGRVMVGEMKAVDLDGNEVPVGKLGEIYMRRLEVSPAPYQYRGATARSLPGGWESLGDIGYFDADGYLYLADRRTDMILVGGANVYPAEVEAAIDEHPLVLSSAVVGLPDEDMGSTVHAIVQARPGLTADTLLAHLEQRLVGYKRPRTFEFVDEPLRDDAGKLRRTKLRDERIARTKLAARLGGFGWTDNVLGDNS</sequence>
<proteinExistence type="inferred from homology"/>
<dbReference type="OrthoDB" id="9803968at2"/>
<evidence type="ECO:0000259" key="4">
    <source>
        <dbReference type="Pfam" id="PF13193"/>
    </source>
</evidence>
<keyword evidence="2" id="KW-0436">Ligase</keyword>
<comment type="similarity">
    <text evidence="1">Belongs to the ATP-dependent AMP-binding enzyme family.</text>
</comment>
<organism evidence="5 6">
    <name type="scientific">Bradyrhizobium cytisi</name>
    <dbReference type="NCBI Taxonomy" id="515489"/>
    <lineage>
        <taxon>Bacteria</taxon>
        <taxon>Pseudomonadati</taxon>
        <taxon>Pseudomonadota</taxon>
        <taxon>Alphaproteobacteria</taxon>
        <taxon>Hyphomicrobiales</taxon>
        <taxon>Nitrobacteraceae</taxon>
        <taxon>Bradyrhizobium</taxon>
    </lineage>
</organism>
<feature type="domain" description="AMP-binding enzyme C-terminal" evidence="4">
    <location>
        <begin position="400"/>
        <end position="465"/>
    </location>
</feature>
<dbReference type="InterPro" id="IPR042099">
    <property type="entry name" value="ANL_N_sf"/>
</dbReference>
<protein>
    <submittedName>
        <fullName evidence="5">AMP-binding protein</fullName>
    </submittedName>
</protein>
<gene>
    <name evidence="5" type="ORF">FXB38_40655</name>
</gene>
<evidence type="ECO:0000313" key="5">
    <source>
        <dbReference type="EMBL" id="TYL71133.1"/>
    </source>
</evidence>
<dbReference type="AlphaFoldDB" id="A0A5S4VUC5"/>
<dbReference type="Gene3D" id="3.40.50.12780">
    <property type="entry name" value="N-terminal domain of ligase-like"/>
    <property type="match status" value="1"/>
</dbReference>
<name>A0A5S4VUC5_9BRAD</name>
<dbReference type="GO" id="GO:0006631">
    <property type="term" value="P:fatty acid metabolic process"/>
    <property type="evidence" value="ECO:0007669"/>
    <property type="project" value="TreeGrafter"/>
</dbReference>
<comment type="caution">
    <text evidence="5">The sequence shown here is derived from an EMBL/GenBank/DDBJ whole genome shotgun (WGS) entry which is preliminary data.</text>
</comment>
<dbReference type="EMBL" id="VSSR01000114">
    <property type="protein sequence ID" value="TYL71133.1"/>
    <property type="molecule type" value="Genomic_DNA"/>
</dbReference>
<dbReference type="PANTHER" id="PTHR43201">
    <property type="entry name" value="ACYL-COA SYNTHETASE"/>
    <property type="match status" value="1"/>
</dbReference>